<protein>
    <submittedName>
        <fullName evidence="1">Uncharacterized protein</fullName>
    </submittedName>
</protein>
<comment type="caution">
    <text evidence="1">The sequence shown here is derived from an EMBL/GenBank/DDBJ whole genome shotgun (WGS) entry which is preliminary data.</text>
</comment>
<gene>
    <name evidence="1" type="ORF">CFB84_41225</name>
</gene>
<dbReference type="AlphaFoldDB" id="A0A228HPV6"/>
<accession>A0A228HPV6</accession>
<proteinExistence type="predicted"/>
<dbReference type="Proteomes" id="UP000214600">
    <property type="component" value="Unassembled WGS sequence"/>
</dbReference>
<evidence type="ECO:0000313" key="1">
    <source>
        <dbReference type="EMBL" id="OXI31949.1"/>
    </source>
</evidence>
<name>A0A228HPV6_9BURK</name>
<evidence type="ECO:0000313" key="2">
    <source>
        <dbReference type="Proteomes" id="UP000214600"/>
    </source>
</evidence>
<reference evidence="2" key="1">
    <citation type="submission" date="2017-06" db="EMBL/GenBank/DDBJ databases">
        <authorList>
            <person name="LiPuma J."/>
            <person name="Spilker T."/>
        </authorList>
    </citation>
    <scope>NUCLEOTIDE SEQUENCE [LARGE SCALE GENOMIC DNA]</scope>
    <source>
        <strain evidence="2">AU17325</strain>
    </source>
</reference>
<dbReference type="EMBL" id="NKFA01000041">
    <property type="protein sequence ID" value="OXI31949.1"/>
    <property type="molecule type" value="Genomic_DNA"/>
</dbReference>
<organism evidence="1 2">
    <name type="scientific">Burkholderia aenigmatica</name>
    <dbReference type="NCBI Taxonomy" id="2015348"/>
    <lineage>
        <taxon>Bacteria</taxon>
        <taxon>Pseudomonadati</taxon>
        <taxon>Pseudomonadota</taxon>
        <taxon>Betaproteobacteria</taxon>
        <taxon>Burkholderiales</taxon>
        <taxon>Burkholderiaceae</taxon>
        <taxon>Burkholderia</taxon>
        <taxon>Burkholderia cepacia complex</taxon>
    </lineage>
</organism>
<reference evidence="1 2" key="2">
    <citation type="submission" date="2017-08" db="EMBL/GenBank/DDBJ databases">
        <title>WGS of novel Burkholderia cepaca complex species.</title>
        <authorList>
            <person name="Lipuma J."/>
            <person name="Spilker T."/>
        </authorList>
    </citation>
    <scope>NUCLEOTIDE SEQUENCE [LARGE SCALE GENOMIC DNA]</scope>
    <source>
        <strain evidence="1 2">AU17325</strain>
    </source>
</reference>
<sequence length="59" mass="6392">MLSQWLPVLTLTLIARSMRDACRTNPAQFAQEVFVRSQVVVEMKGSSGAMPGGADLRAV</sequence>